<reference evidence="4" key="1">
    <citation type="journal article" date="2019" name="Int. J. Syst. Evol. Microbiol.">
        <title>The Global Catalogue of Microorganisms (GCM) 10K type strain sequencing project: providing services to taxonomists for standard genome sequencing and annotation.</title>
        <authorList>
            <consortium name="The Broad Institute Genomics Platform"/>
            <consortium name="The Broad Institute Genome Sequencing Center for Infectious Disease"/>
            <person name="Wu L."/>
            <person name="Ma J."/>
        </authorList>
    </citation>
    <scope>NUCLEOTIDE SEQUENCE [LARGE SCALE GENOMIC DNA]</scope>
    <source>
        <strain evidence="4">KACC 12507</strain>
    </source>
</reference>
<dbReference type="InterPro" id="IPR036390">
    <property type="entry name" value="WH_DNA-bd_sf"/>
</dbReference>
<dbReference type="GO" id="GO:0016746">
    <property type="term" value="F:acyltransferase activity"/>
    <property type="evidence" value="ECO:0007669"/>
    <property type="project" value="UniProtKB-KW"/>
</dbReference>
<keyword evidence="3" id="KW-0808">Transferase</keyword>
<keyword evidence="4" id="KW-1185">Reference proteome</keyword>
<dbReference type="Gene3D" id="3.40.630.30">
    <property type="match status" value="1"/>
</dbReference>
<dbReference type="PROSITE" id="PS51186">
    <property type="entry name" value="GNAT"/>
    <property type="match status" value="1"/>
</dbReference>
<dbReference type="RefSeq" id="WP_382407826.1">
    <property type="nucleotide sequence ID" value="NZ_JBHSGU010000002.1"/>
</dbReference>
<comment type="caution">
    <text evidence="3">The sequence shown here is derived from an EMBL/GenBank/DDBJ whole genome shotgun (WGS) entry which is preliminary data.</text>
</comment>
<evidence type="ECO:0000313" key="3">
    <source>
        <dbReference type="EMBL" id="MFC4700425.1"/>
    </source>
</evidence>
<proteinExistence type="predicted"/>
<evidence type="ECO:0000313" key="4">
    <source>
        <dbReference type="Proteomes" id="UP001595897"/>
    </source>
</evidence>
<dbReference type="InterPro" id="IPR039422">
    <property type="entry name" value="MarR/SlyA-like"/>
</dbReference>
<dbReference type="InterPro" id="IPR000835">
    <property type="entry name" value="HTH_MarR-typ"/>
</dbReference>
<dbReference type="SMART" id="SM00347">
    <property type="entry name" value="HTH_MARR"/>
    <property type="match status" value="1"/>
</dbReference>
<accession>A0ABV9LVZ4</accession>
<organism evidence="3 4">
    <name type="scientific">Glaciecola siphonariae</name>
    <dbReference type="NCBI Taxonomy" id="521012"/>
    <lineage>
        <taxon>Bacteria</taxon>
        <taxon>Pseudomonadati</taxon>
        <taxon>Pseudomonadota</taxon>
        <taxon>Gammaproteobacteria</taxon>
        <taxon>Alteromonadales</taxon>
        <taxon>Alteromonadaceae</taxon>
        <taxon>Glaciecola</taxon>
    </lineage>
</organism>
<evidence type="ECO:0000259" key="1">
    <source>
        <dbReference type="PROSITE" id="PS50995"/>
    </source>
</evidence>
<feature type="domain" description="N-acetyltransferase" evidence="2">
    <location>
        <begin position="173"/>
        <end position="327"/>
    </location>
</feature>
<evidence type="ECO:0000259" key="2">
    <source>
        <dbReference type="PROSITE" id="PS51186"/>
    </source>
</evidence>
<dbReference type="Gene3D" id="1.10.10.10">
    <property type="entry name" value="Winged helix-like DNA-binding domain superfamily/Winged helix DNA-binding domain"/>
    <property type="match status" value="1"/>
</dbReference>
<sequence>MNQDDFLDELAELALGSRLKRISDQLSAQAAQVYQVFNMPLNPKWFPLLALLDKYEQVSVVDASKRLGLSQPALSQFCQELARAKLIKFIKDPEDKRRRLVSLTKKGRSTLSDVQPTWRAVRKAAEAMCTESGNQFYQSLINFERALERMSLVERTLSVHDKINQVGNIENDLEFLPFTPALAPHFESINKIWIEQMFRLEDIDKRVLADPQKYIIDNGGYVFFARHRQMGVVGTCALLRSDAGSFELTKMGVTPNCRGLKVGERLLQYVIEQALNIPASKLYLLTNSKCEAAIHLYEKNGFYHDDETMQRYGKNYERCNVAMRYKA</sequence>
<dbReference type="EMBL" id="JBHSGU010000002">
    <property type="protein sequence ID" value="MFC4700425.1"/>
    <property type="molecule type" value="Genomic_DNA"/>
</dbReference>
<feature type="domain" description="HTH marR-type" evidence="1">
    <location>
        <begin position="12"/>
        <end position="152"/>
    </location>
</feature>
<dbReference type="PANTHER" id="PTHR33164">
    <property type="entry name" value="TRANSCRIPTIONAL REGULATOR, MARR FAMILY"/>
    <property type="match status" value="1"/>
</dbReference>
<protein>
    <submittedName>
        <fullName evidence="3">GNAT family N-acetyltransferase</fullName>
        <ecNumber evidence="3">2.3.1.-</ecNumber>
    </submittedName>
</protein>
<keyword evidence="3" id="KW-0012">Acyltransferase</keyword>
<dbReference type="Proteomes" id="UP001595897">
    <property type="component" value="Unassembled WGS sequence"/>
</dbReference>
<dbReference type="InterPro" id="IPR016181">
    <property type="entry name" value="Acyl_CoA_acyltransferase"/>
</dbReference>
<dbReference type="SUPFAM" id="SSF46785">
    <property type="entry name" value="Winged helix' DNA-binding domain"/>
    <property type="match status" value="1"/>
</dbReference>
<dbReference type="CDD" id="cd04301">
    <property type="entry name" value="NAT_SF"/>
    <property type="match status" value="1"/>
</dbReference>
<dbReference type="SUPFAM" id="SSF55729">
    <property type="entry name" value="Acyl-CoA N-acyltransferases (Nat)"/>
    <property type="match status" value="1"/>
</dbReference>
<dbReference type="Pfam" id="PF13508">
    <property type="entry name" value="Acetyltransf_7"/>
    <property type="match status" value="1"/>
</dbReference>
<dbReference type="EC" id="2.3.1.-" evidence="3"/>
<dbReference type="PROSITE" id="PS50995">
    <property type="entry name" value="HTH_MARR_2"/>
    <property type="match status" value="1"/>
</dbReference>
<dbReference type="InterPro" id="IPR000182">
    <property type="entry name" value="GNAT_dom"/>
</dbReference>
<name>A0ABV9LVZ4_9ALTE</name>
<dbReference type="Pfam" id="PF12802">
    <property type="entry name" value="MarR_2"/>
    <property type="match status" value="1"/>
</dbReference>
<dbReference type="InterPro" id="IPR036388">
    <property type="entry name" value="WH-like_DNA-bd_sf"/>
</dbReference>
<dbReference type="PANTHER" id="PTHR33164:SF43">
    <property type="entry name" value="HTH-TYPE TRANSCRIPTIONAL REPRESSOR YETL"/>
    <property type="match status" value="1"/>
</dbReference>
<gene>
    <name evidence="3" type="ORF">ACFO4O_09670</name>
</gene>